<organism evidence="1 2">
    <name type="scientific">candidate division WOR-1 bacterium RIFOXYC2_FULL_41_25</name>
    <dbReference type="NCBI Taxonomy" id="1802586"/>
    <lineage>
        <taxon>Bacteria</taxon>
        <taxon>Bacillati</taxon>
        <taxon>Saganbacteria</taxon>
    </lineage>
</organism>
<dbReference type="Proteomes" id="UP000177309">
    <property type="component" value="Unassembled WGS sequence"/>
</dbReference>
<dbReference type="AlphaFoldDB" id="A0A1F4TNV8"/>
<name>A0A1F4TNV8_UNCSA</name>
<dbReference type="Pfam" id="PF12686">
    <property type="entry name" value="DUF3800"/>
    <property type="match status" value="1"/>
</dbReference>
<evidence type="ECO:0000313" key="1">
    <source>
        <dbReference type="EMBL" id="OGC34394.1"/>
    </source>
</evidence>
<dbReference type="EMBL" id="MEUI01000018">
    <property type="protein sequence ID" value="OGC34394.1"/>
    <property type="molecule type" value="Genomic_DNA"/>
</dbReference>
<gene>
    <name evidence="1" type="ORF">A2462_00840</name>
</gene>
<sequence>MEPQDLKLSDYKLIQTPFAFLDETGLLNSDRDRFFSLGMVKSPNPYEILNEIEKIRHRNNYNEEAKWTSVFPKNLPIYKEMLTVLFNALESNNGTKYCMMIVDKKGKYFKSHYNADPFKAYEDFSIQLLKGNIAPNELIAVIADESPVPSGSTYETNVKNAINNNFQRLALHGICKVDSKGNDLLQVVDLLVGAITYDLKAHHKLAGQGKSIRIKCKYELLDFIKNKLGVKTFVKDARNLAYNIKVFT</sequence>
<proteinExistence type="predicted"/>
<reference evidence="1 2" key="1">
    <citation type="journal article" date="2016" name="Nat. Commun.">
        <title>Thousands of microbial genomes shed light on interconnected biogeochemical processes in an aquifer system.</title>
        <authorList>
            <person name="Anantharaman K."/>
            <person name="Brown C.T."/>
            <person name="Hug L.A."/>
            <person name="Sharon I."/>
            <person name="Castelle C.J."/>
            <person name="Probst A.J."/>
            <person name="Thomas B.C."/>
            <person name="Singh A."/>
            <person name="Wilkins M.J."/>
            <person name="Karaoz U."/>
            <person name="Brodie E.L."/>
            <person name="Williams K.H."/>
            <person name="Hubbard S.S."/>
            <person name="Banfield J.F."/>
        </authorList>
    </citation>
    <scope>NUCLEOTIDE SEQUENCE [LARGE SCALE GENOMIC DNA]</scope>
</reference>
<protein>
    <recommendedName>
        <fullName evidence="3">DUF3800 domain-containing protein</fullName>
    </recommendedName>
</protein>
<evidence type="ECO:0008006" key="3">
    <source>
        <dbReference type="Google" id="ProtNLM"/>
    </source>
</evidence>
<accession>A0A1F4TNV8</accession>
<evidence type="ECO:0000313" key="2">
    <source>
        <dbReference type="Proteomes" id="UP000177309"/>
    </source>
</evidence>
<comment type="caution">
    <text evidence="1">The sequence shown here is derived from an EMBL/GenBank/DDBJ whole genome shotgun (WGS) entry which is preliminary data.</text>
</comment>
<dbReference type="InterPro" id="IPR024524">
    <property type="entry name" value="DUF3800"/>
</dbReference>